<feature type="compositionally biased region" description="Polar residues" evidence="3">
    <location>
        <begin position="688"/>
        <end position="700"/>
    </location>
</feature>
<gene>
    <name evidence="5" type="ORF">BDZ94DRAFT_567662</name>
</gene>
<accession>A0A9P6CPA6</accession>
<feature type="domain" description="C2" evidence="4">
    <location>
        <begin position="1"/>
        <end position="138"/>
    </location>
</feature>
<evidence type="ECO:0000256" key="1">
    <source>
        <dbReference type="ARBA" id="ARBA00022723"/>
    </source>
</evidence>
<protein>
    <recommendedName>
        <fullName evidence="4">C2 domain-containing protein</fullName>
    </recommendedName>
</protein>
<feature type="compositionally biased region" description="Polar residues" evidence="3">
    <location>
        <begin position="663"/>
        <end position="679"/>
    </location>
</feature>
<name>A0A9P6CPA6_9AGAR</name>
<feature type="region of interest" description="Disordered" evidence="3">
    <location>
        <begin position="75"/>
        <end position="96"/>
    </location>
</feature>
<comment type="caution">
    <text evidence="5">The sequence shown here is derived from an EMBL/GenBank/DDBJ whole genome shotgun (WGS) entry which is preliminary data.</text>
</comment>
<feature type="compositionally biased region" description="Pro residues" evidence="3">
    <location>
        <begin position="584"/>
        <end position="602"/>
    </location>
</feature>
<dbReference type="OrthoDB" id="270970at2759"/>
<dbReference type="InterPro" id="IPR000008">
    <property type="entry name" value="C2_dom"/>
</dbReference>
<feature type="compositionally biased region" description="Polar residues" evidence="3">
    <location>
        <begin position="355"/>
        <end position="379"/>
    </location>
</feature>
<dbReference type="AlphaFoldDB" id="A0A9P6CPA6"/>
<dbReference type="InterPro" id="IPR035892">
    <property type="entry name" value="C2_domain_sf"/>
</dbReference>
<keyword evidence="6" id="KW-1185">Reference proteome</keyword>
<feature type="compositionally biased region" description="Pro residues" evidence="3">
    <location>
        <begin position="635"/>
        <end position="657"/>
    </location>
</feature>
<keyword evidence="1" id="KW-0479">Metal-binding</keyword>
<dbReference type="SUPFAM" id="SSF49562">
    <property type="entry name" value="C2 domain (Calcium/lipid-binding domain, CaLB)"/>
    <property type="match status" value="1"/>
</dbReference>
<dbReference type="Gene3D" id="2.60.40.150">
    <property type="entry name" value="C2 domain"/>
    <property type="match status" value="1"/>
</dbReference>
<evidence type="ECO:0000259" key="4">
    <source>
        <dbReference type="PROSITE" id="PS50004"/>
    </source>
</evidence>
<dbReference type="PANTHER" id="PTHR46502:SF2">
    <property type="entry name" value="16 KDA PHLOEM PROTEIN 2"/>
    <property type="match status" value="1"/>
</dbReference>
<dbReference type="EMBL" id="MU150231">
    <property type="protein sequence ID" value="KAF9469075.1"/>
    <property type="molecule type" value="Genomic_DNA"/>
</dbReference>
<reference evidence="5" key="1">
    <citation type="submission" date="2020-11" db="EMBL/GenBank/DDBJ databases">
        <authorList>
            <consortium name="DOE Joint Genome Institute"/>
            <person name="Ahrendt S."/>
            <person name="Riley R."/>
            <person name="Andreopoulos W."/>
            <person name="Labutti K."/>
            <person name="Pangilinan J."/>
            <person name="Ruiz-Duenas F.J."/>
            <person name="Barrasa J.M."/>
            <person name="Sanchez-Garcia M."/>
            <person name="Camarero S."/>
            <person name="Miyauchi S."/>
            <person name="Serrano A."/>
            <person name="Linde D."/>
            <person name="Babiker R."/>
            <person name="Drula E."/>
            <person name="Ayuso-Fernandez I."/>
            <person name="Pacheco R."/>
            <person name="Padilla G."/>
            <person name="Ferreira P."/>
            <person name="Barriuso J."/>
            <person name="Kellner H."/>
            <person name="Castanera R."/>
            <person name="Alfaro M."/>
            <person name="Ramirez L."/>
            <person name="Pisabarro A.G."/>
            <person name="Kuo A."/>
            <person name="Tritt A."/>
            <person name="Lipzen A."/>
            <person name="He G."/>
            <person name="Yan M."/>
            <person name="Ng V."/>
            <person name="Cullen D."/>
            <person name="Martin F."/>
            <person name="Rosso M.-N."/>
            <person name="Henrissat B."/>
            <person name="Hibbett D."/>
            <person name="Martinez A.T."/>
            <person name="Grigoriev I.V."/>
        </authorList>
    </citation>
    <scope>NUCLEOTIDE SEQUENCE</scope>
    <source>
        <strain evidence="5">CBS 247.69</strain>
    </source>
</reference>
<proteinExistence type="predicted"/>
<dbReference type="InterPro" id="IPR037791">
    <property type="entry name" value="C2_fungal_Inn1"/>
</dbReference>
<feature type="compositionally biased region" description="Polar residues" evidence="3">
    <location>
        <begin position="396"/>
        <end position="434"/>
    </location>
</feature>
<feature type="compositionally biased region" description="Polar residues" evidence="3">
    <location>
        <begin position="290"/>
        <end position="326"/>
    </location>
</feature>
<evidence type="ECO:0000256" key="3">
    <source>
        <dbReference type="SAM" id="MobiDB-lite"/>
    </source>
</evidence>
<evidence type="ECO:0000256" key="2">
    <source>
        <dbReference type="ARBA" id="ARBA00022837"/>
    </source>
</evidence>
<dbReference type="PROSITE" id="PS50004">
    <property type="entry name" value="C2"/>
    <property type="match status" value="1"/>
</dbReference>
<dbReference type="GO" id="GO:0046872">
    <property type="term" value="F:metal ion binding"/>
    <property type="evidence" value="ECO:0007669"/>
    <property type="project" value="UniProtKB-KW"/>
</dbReference>
<dbReference type="CDD" id="cd08681">
    <property type="entry name" value="C2_fungal_Inn1p-like"/>
    <property type="match status" value="1"/>
</dbReference>
<dbReference type="PANTHER" id="PTHR46502">
    <property type="entry name" value="C2 DOMAIN-CONTAINING"/>
    <property type="match status" value="1"/>
</dbReference>
<feature type="compositionally biased region" description="Low complexity" evidence="3">
    <location>
        <begin position="442"/>
        <end position="458"/>
    </location>
</feature>
<feature type="region of interest" description="Disordered" evidence="3">
    <location>
        <begin position="260"/>
        <end position="700"/>
    </location>
</feature>
<feature type="compositionally biased region" description="Polar residues" evidence="3">
    <location>
        <begin position="604"/>
        <end position="626"/>
    </location>
</feature>
<organism evidence="5 6">
    <name type="scientific">Collybia nuda</name>
    <dbReference type="NCBI Taxonomy" id="64659"/>
    <lineage>
        <taxon>Eukaryota</taxon>
        <taxon>Fungi</taxon>
        <taxon>Dikarya</taxon>
        <taxon>Basidiomycota</taxon>
        <taxon>Agaricomycotina</taxon>
        <taxon>Agaricomycetes</taxon>
        <taxon>Agaricomycetidae</taxon>
        <taxon>Agaricales</taxon>
        <taxon>Tricholomatineae</taxon>
        <taxon>Clitocybaceae</taxon>
        <taxon>Collybia</taxon>
    </lineage>
</organism>
<dbReference type="Pfam" id="PF00168">
    <property type="entry name" value="C2"/>
    <property type="match status" value="2"/>
</dbReference>
<feature type="compositionally biased region" description="Pro residues" evidence="3">
    <location>
        <begin position="554"/>
        <end position="563"/>
    </location>
</feature>
<feature type="compositionally biased region" description="Low complexity" evidence="3">
    <location>
        <begin position="501"/>
        <end position="536"/>
    </location>
</feature>
<sequence length="700" mass="76090">MSLTPREIGTLIVVVLKANHLPNKRHIGKQDPYCVVSVNSEKRRTKAIKRGGQHPEWDEEIRFTLYEDVSDLLERTARGDGTPPPPPPKDDKAPKKIKGGKIMKLSCFADDPREPDLIGEADVDLTEVLTKGETDEWFTLMNKDKFSGKVYLELTFWSNEPAPEKKVTPKPAKSKQYGGPGLFTPSGDLPSSLINGVAQPSRVVSTSSIYDHSRQNSENIPASLRASTSLAQLDLYVPPYEQRTHLSSVDKIANEFGEFGISEPHRRRESLPLPRGGHTPRPSSPVGYPTPSSHPSHGYVHNTSDTPSTYSLSQNGGHSSLQQHFSVQPPYQPQYETGPLPTYNQPHIHRPRHSIPTSSSGFIPLTTQSGFVSHSSHPSDPNFFAPPLSPPPTSRGYVQSQFNSHPTYTPVSPQASVPTNVDSYLTPSSSNGFHSQLPFPPSQSFQYPQYGSSSSIPASPQPAPQQYPGYAVTPTPPHDNIPTPVPPPGVALSNFGAGSRPLPQQPQVVYAQPQMQVPYSTPPSSGSPQQQPSTSYNPSQAGVPAFPTSNPYQAVPPPPPPPIQYNIDQSLHQPYASSSQQAVPGPPPPPLPLPPPPPPPPLLQTVSASNSRRQSSLPQPPVNLTYQQQAVYQQPPIPPPPPPTFYAQSQPPPPPPMQITSQNTSYHSGSNSNSPMQHGSQGGHWVPAQQSHPDYTQQGY</sequence>
<feature type="compositionally biased region" description="Pro residues" evidence="3">
    <location>
        <begin position="474"/>
        <end position="489"/>
    </location>
</feature>
<evidence type="ECO:0000313" key="5">
    <source>
        <dbReference type="EMBL" id="KAF9469075.1"/>
    </source>
</evidence>
<dbReference type="Proteomes" id="UP000807353">
    <property type="component" value="Unassembled WGS sequence"/>
</dbReference>
<dbReference type="SMART" id="SM00239">
    <property type="entry name" value="C2"/>
    <property type="match status" value="1"/>
</dbReference>
<keyword evidence="2" id="KW-0106">Calcium</keyword>
<evidence type="ECO:0000313" key="6">
    <source>
        <dbReference type="Proteomes" id="UP000807353"/>
    </source>
</evidence>
<feature type="compositionally biased region" description="Polar residues" evidence="3">
    <location>
        <begin position="566"/>
        <end position="582"/>
    </location>
</feature>